<dbReference type="PATRIC" id="fig|1263867.3.peg.501"/>
<keyword evidence="3" id="KW-1185">Reference proteome</keyword>
<dbReference type="Proteomes" id="UP000011529">
    <property type="component" value="Unassembled WGS sequence"/>
</dbReference>
<feature type="domain" description="Helix-turn-helix" evidence="1">
    <location>
        <begin position="3"/>
        <end position="53"/>
    </location>
</feature>
<evidence type="ECO:0000313" key="3">
    <source>
        <dbReference type="Proteomes" id="UP000011529"/>
    </source>
</evidence>
<dbReference type="Gene3D" id="1.10.238.160">
    <property type="match status" value="1"/>
</dbReference>
<sequence>MKLLKQSEVAERLGFTERYVRSLARQNKIPQPIRIGSRSIRYREKEINEFIANDCRMNKS</sequence>
<reference evidence="2" key="2">
    <citation type="journal article" date="2013" name="Mar. Genomics">
        <title>Expression of sulfatases in Rhodopirellula baltica and the diversity of sulfatases in the genus Rhodopirellula.</title>
        <authorList>
            <person name="Wegner C.E."/>
            <person name="Richter-Heitmann T."/>
            <person name="Klindworth A."/>
            <person name="Klockow C."/>
            <person name="Richter M."/>
            <person name="Achstetter T."/>
            <person name="Glockner F.O."/>
            <person name="Harder J."/>
        </authorList>
    </citation>
    <scope>NUCLEOTIDE SEQUENCE [LARGE SCALE GENOMIC DNA]</scope>
    <source>
        <strain evidence="2">6C</strain>
    </source>
</reference>
<comment type="caution">
    <text evidence="2">The sequence shown here is derived from an EMBL/GenBank/DDBJ whole genome shotgun (WGS) entry which is preliminary data.</text>
</comment>
<dbReference type="SUPFAM" id="SSF46955">
    <property type="entry name" value="Putative DNA-binding domain"/>
    <property type="match status" value="1"/>
</dbReference>
<name>M2BAZ0_9BACT</name>
<dbReference type="InterPro" id="IPR041657">
    <property type="entry name" value="HTH_17"/>
</dbReference>
<dbReference type="Pfam" id="PF12728">
    <property type="entry name" value="HTH_17"/>
    <property type="match status" value="1"/>
</dbReference>
<proteinExistence type="predicted"/>
<dbReference type="EMBL" id="ANMO01000025">
    <property type="protein sequence ID" value="EMB18833.1"/>
    <property type="molecule type" value="Genomic_DNA"/>
</dbReference>
<organism evidence="2 3">
    <name type="scientific">Rhodopirellula europaea 6C</name>
    <dbReference type="NCBI Taxonomy" id="1263867"/>
    <lineage>
        <taxon>Bacteria</taxon>
        <taxon>Pseudomonadati</taxon>
        <taxon>Planctomycetota</taxon>
        <taxon>Planctomycetia</taxon>
        <taxon>Pirellulales</taxon>
        <taxon>Pirellulaceae</taxon>
        <taxon>Rhodopirellula</taxon>
    </lineage>
</organism>
<dbReference type="RefSeq" id="WP_008653451.1">
    <property type="nucleotide sequence ID" value="NZ_ANMO01000025.1"/>
</dbReference>
<dbReference type="AlphaFoldDB" id="M2BAZ0"/>
<dbReference type="InterPro" id="IPR009061">
    <property type="entry name" value="DNA-bd_dom_put_sf"/>
</dbReference>
<accession>M2BAZ0</accession>
<evidence type="ECO:0000259" key="1">
    <source>
        <dbReference type="Pfam" id="PF12728"/>
    </source>
</evidence>
<gene>
    <name evidence="2" type="ORF">RE6C_00466</name>
</gene>
<reference evidence="2" key="1">
    <citation type="submission" date="2012-11" db="EMBL/GenBank/DDBJ databases">
        <title>Permanent draft genomes of Rhodopirellula europaea strain SH398 and 6C.</title>
        <authorList>
            <person name="Richter M."/>
            <person name="Richter-Heitmann T."/>
            <person name="Frank C."/>
            <person name="Harder J."/>
            <person name="Glockner F.O."/>
        </authorList>
    </citation>
    <scope>NUCLEOTIDE SEQUENCE</scope>
    <source>
        <strain evidence="2">6C</strain>
    </source>
</reference>
<protein>
    <submittedName>
        <fullName evidence="2">Transcriptional regulator, AlpA family</fullName>
    </submittedName>
</protein>
<evidence type="ECO:0000313" key="2">
    <source>
        <dbReference type="EMBL" id="EMB18833.1"/>
    </source>
</evidence>